<organism evidence="6 7">
    <name type="scientific">Laodelphax striatellus</name>
    <name type="common">Small brown planthopper</name>
    <name type="synonym">Delphax striatella</name>
    <dbReference type="NCBI Taxonomy" id="195883"/>
    <lineage>
        <taxon>Eukaryota</taxon>
        <taxon>Metazoa</taxon>
        <taxon>Ecdysozoa</taxon>
        <taxon>Arthropoda</taxon>
        <taxon>Hexapoda</taxon>
        <taxon>Insecta</taxon>
        <taxon>Pterygota</taxon>
        <taxon>Neoptera</taxon>
        <taxon>Paraneoptera</taxon>
        <taxon>Hemiptera</taxon>
        <taxon>Auchenorrhyncha</taxon>
        <taxon>Fulgoroidea</taxon>
        <taxon>Delphacidae</taxon>
        <taxon>Criomorphinae</taxon>
        <taxon>Laodelphax</taxon>
    </lineage>
</organism>
<reference evidence="6 7" key="1">
    <citation type="journal article" date="2017" name="Gigascience">
        <title>Genome sequence of the small brown planthopper, Laodelphax striatellus.</title>
        <authorList>
            <person name="Zhu J."/>
            <person name="Jiang F."/>
            <person name="Wang X."/>
            <person name="Yang P."/>
            <person name="Bao Y."/>
            <person name="Zhao W."/>
            <person name="Wang W."/>
            <person name="Lu H."/>
            <person name="Wang Q."/>
            <person name="Cui N."/>
            <person name="Li J."/>
            <person name="Chen X."/>
            <person name="Luo L."/>
            <person name="Yu J."/>
            <person name="Kang L."/>
            <person name="Cui F."/>
        </authorList>
    </citation>
    <scope>NUCLEOTIDE SEQUENCE [LARGE SCALE GENOMIC DNA]</scope>
    <source>
        <strain evidence="6">Lst14</strain>
    </source>
</reference>
<dbReference type="InterPro" id="IPR022272">
    <property type="entry name" value="Lipocalin_CS"/>
</dbReference>
<proteinExistence type="inferred from homology"/>
<protein>
    <recommendedName>
        <fullName evidence="5">Lipocalin/cytosolic fatty-acid binding domain-containing protein</fullName>
    </recommendedName>
</protein>
<dbReference type="InterPro" id="IPR012674">
    <property type="entry name" value="Calycin"/>
</dbReference>
<dbReference type="GO" id="GO:0005737">
    <property type="term" value="C:cytoplasm"/>
    <property type="evidence" value="ECO:0007669"/>
    <property type="project" value="TreeGrafter"/>
</dbReference>
<dbReference type="InterPro" id="IPR000566">
    <property type="entry name" value="Lipocln_cytosolic_FA-bd_dom"/>
</dbReference>
<evidence type="ECO:0000256" key="1">
    <source>
        <dbReference type="ARBA" id="ARBA00006889"/>
    </source>
</evidence>
<dbReference type="SMR" id="A0A482X4G8"/>
<feature type="chain" id="PRO_5019622008" description="Lipocalin/cytosolic fatty-acid binding domain-containing protein" evidence="3">
    <location>
        <begin position="28"/>
        <end position="202"/>
    </location>
</feature>
<name>A0A482X4G8_LAOST</name>
<dbReference type="Proteomes" id="UP000291343">
    <property type="component" value="Unassembled WGS sequence"/>
</dbReference>
<dbReference type="PANTHER" id="PTHR10612:SF41">
    <property type="entry name" value="GLIAL LAZARILLO, ISOFORM A"/>
    <property type="match status" value="1"/>
</dbReference>
<dbReference type="InterPro" id="IPR022271">
    <property type="entry name" value="Lipocalin_ApoD"/>
</dbReference>
<keyword evidence="7" id="KW-1185">Reference proteome</keyword>
<dbReference type="PANTHER" id="PTHR10612">
    <property type="entry name" value="APOLIPOPROTEIN D"/>
    <property type="match status" value="1"/>
</dbReference>
<dbReference type="GO" id="GO:0006629">
    <property type="term" value="P:lipid metabolic process"/>
    <property type="evidence" value="ECO:0007669"/>
    <property type="project" value="TreeGrafter"/>
</dbReference>
<evidence type="ECO:0000256" key="4">
    <source>
        <dbReference type="RuleBase" id="RU003695"/>
    </source>
</evidence>
<dbReference type="GO" id="GO:0031409">
    <property type="term" value="F:pigment binding"/>
    <property type="evidence" value="ECO:0007669"/>
    <property type="project" value="InterPro"/>
</dbReference>
<feature type="signal peptide" evidence="3">
    <location>
        <begin position="1"/>
        <end position="27"/>
    </location>
</feature>
<dbReference type="InParanoid" id="A0A482X4G8"/>
<dbReference type="PROSITE" id="PS00213">
    <property type="entry name" value="LIPOCALIN"/>
    <property type="match status" value="1"/>
</dbReference>
<dbReference type="PRINTS" id="PR01273">
    <property type="entry name" value="INVTBRTCOLOR"/>
</dbReference>
<comment type="similarity">
    <text evidence="1 3 4">Belongs to the calycin superfamily. Lipocalin family.</text>
</comment>
<dbReference type="OrthoDB" id="9923952at2759"/>
<dbReference type="SUPFAM" id="SSF50814">
    <property type="entry name" value="Lipocalins"/>
    <property type="match status" value="1"/>
</dbReference>
<evidence type="ECO:0000259" key="5">
    <source>
        <dbReference type="Pfam" id="PF00061"/>
    </source>
</evidence>
<evidence type="ECO:0000313" key="6">
    <source>
        <dbReference type="EMBL" id="RZF40496.1"/>
    </source>
</evidence>
<dbReference type="EMBL" id="QKKF02018223">
    <property type="protein sequence ID" value="RZF40496.1"/>
    <property type="molecule type" value="Genomic_DNA"/>
</dbReference>
<accession>A0A482X4G8</accession>
<comment type="caution">
    <text evidence="6">The sequence shown here is derived from an EMBL/GenBank/DDBJ whole genome shotgun (WGS) entry which is preliminary data.</text>
</comment>
<dbReference type="Pfam" id="PF00061">
    <property type="entry name" value="Lipocalin"/>
    <property type="match status" value="1"/>
</dbReference>
<dbReference type="GO" id="GO:0000302">
    <property type="term" value="P:response to reactive oxygen species"/>
    <property type="evidence" value="ECO:0007669"/>
    <property type="project" value="TreeGrafter"/>
</dbReference>
<evidence type="ECO:0000256" key="3">
    <source>
        <dbReference type="PIRNR" id="PIRNR036893"/>
    </source>
</evidence>
<dbReference type="PIRSF" id="PIRSF036893">
    <property type="entry name" value="Lipocalin_ApoD"/>
    <property type="match status" value="1"/>
</dbReference>
<keyword evidence="3" id="KW-0732">Signal</keyword>
<evidence type="ECO:0000256" key="2">
    <source>
        <dbReference type="ARBA" id="ARBA00023157"/>
    </source>
</evidence>
<dbReference type="AlphaFoldDB" id="A0A482X4G8"/>
<keyword evidence="2" id="KW-1015">Disulfide bond</keyword>
<sequence length="202" mass="23198">MHSITSATSLLSVLTLWCLFFVPETESQRPGLGKCPEYPPVNNFDSKKFEGEWYEVERSFYIMEVAHGCIKFNFTLEGNSLRIATRSLNRVTGKMSTSYGRAKPHYLAPSILNYQVDNSLPSYLARMLPQSGKYIILDTDYDNYAILYSCSDLGFFHADLLWVLGRKQDLPVDSRVRVYDKLFQLNINTDRLVLSPQKKCPE</sequence>
<feature type="domain" description="Lipocalin/cytosolic fatty-acid binding" evidence="5">
    <location>
        <begin position="127"/>
        <end position="179"/>
    </location>
</feature>
<gene>
    <name evidence="6" type="ORF">LSTR_LSTR000375</name>
</gene>
<dbReference type="Gene3D" id="2.40.128.20">
    <property type="match status" value="1"/>
</dbReference>
<dbReference type="InterPro" id="IPR003057">
    <property type="entry name" value="Invtbrt_color"/>
</dbReference>
<evidence type="ECO:0000313" key="7">
    <source>
        <dbReference type="Proteomes" id="UP000291343"/>
    </source>
</evidence>
<dbReference type="FunCoup" id="A0A482X4G8">
    <property type="interactions" value="34"/>
</dbReference>